<dbReference type="Pfam" id="PF08282">
    <property type="entry name" value="Hydrolase_3"/>
    <property type="match status" value="1"/>
</dbReference>
<dbReference type="SFLD" id="SFLDS00003">
    <property type="entry name" value="Haloacid_Dehalogenase"/>
    <property type="match status" value="1"/>
</dbReference>
<evidence type="ECO:0000313" key="2">
    <source>
        <dbReference type="Proteomes" id="UP000078272"/>
    </source>
</evidence>
<proteinExistence type="predicted"/>
<gene>
    <name evidence="1" type="ORF">NS226_08660</name>
</gene>
<dbReference type="OrthoDB" id="7847955at2"/>
<dbReference type="Proteomes" id="UP000078272">
    <property type="component" value="Unassembled WGS sequence"/>
</dbReference>
<dbReference type="STRING" id="401562.NS365_09245"/>
<organism evidence="1 2">
    <name type="scientific">Aureimonas ureilytica</name>
    <dbReference type="NCBI Taxonomy" id="401562"/>
    <lineage>
        <taxon>Bacteria</taxon>
        <taxon>Pseudomonadati</taxon>
        <taxon>Pseudomonadota</taxon>
        <taxon>Alphaproteobacteria</taxon>
        <taxon>Hyphomicrobiales</taxon>
        <taxon>Aurantimonadaceae</taxon>
        <taxon>Aureimonas</taxon>
    </lineage>
</organism>
<comment type="caution">
    <text evidence="1">The sequence shown here is derived from an EMBL/GenBank/DDBJ whole genome shotgun (WGS) entry which is preliminary data.</text>
</comment>
<name>A0A175R9Z6_9HYPH</name>
<dbReference type="InterPro" id="IPR006379">
    <property type="entry name" value="HAD-SF_hydro_IIB"/>
</dbReference>
<dbReference type="PATRIC" id="fig|401562.3.peg.1106"/>
<dbReference type="PANTHER" id="PTHR10000:SF8">
    <property type="entry name" value="HAD SUPERFAMILY HYDROLASE-LIKE, TYPE 3"/>
    <property type="match status" value="1"/>
</dbReference>
<dbReference type="NCBIfam" id="TIGR00099">
    <property type="entry name" value="Cof-subfamily"/>
    <property type="match status" value="1"/>
</dbReference>
<dbReference type="SFLD" id="SFLDG01140">
    <property type="entry name" value="C2.B:_Phosphomannomutase_and_P"/>
    <property type="match status" value="1"/>
</dbReference>
<dbReference type="GO" id="GO:0000287">
    <property type="term" value="F:magnesium ion binding"/>
    <property type="evidence" value="ECO:0007669"/>
    <property type="project" value="TreeGrafter"/>
</dbReference>
<dbReference type="EMBL" id="LDPZ01000017">
    <property type="protein sequence ID" value="KTQ96153.1"/>
    <property type="molecule type" value="Genomic_DNA"/>
</dbReference>
<dbReference type="InterPro" id="IPR023214">
    <property type="entry name" value="HAD_sf"/>
</dbReference>
<sequence>MSLDPALAASIRLVVSDIDGTLVRNDKSLSERTLQAVDRARAAGIVFTLVSARPPSGLGELVERLGIEGAVGAFNGGTLFEPGGRIVEAHRLSEADARRAVELLDAAGLPIWVFADGLWIARDDSTQHGAMERRASRVEPTIAPDFSPWLGRADKIMGVCDDHALVRRLEASVGAALGPSANVVRSQPYFLDVTTAAANKGAGVKALARAAGIPLEATAAIGDMANDVPMFAPVGLSVAMGQAPEEVRAQARHVTASNEEDGVAQLLDQLVAARG</sequence>
<dbReference type="AlphaFoldDB" id="A0A175R9Z6"/>
<dbReference type="RefSeq" id="WP_058634686.1">
    <property type="nucleotide sequence ID" value="NZ_LDPZ01000017.1"/>
</dbReference>
<dbReference type="SUPFAM" id="SSF56784">
    <property type="entry name" value="HAD-like"/>
    <property type="match status" value="1"/>
</dbReference>
<dbReference type="GO" id="GO:0016791">
    <property type="term" value="F:phosphatase activity"/>
    <property type="evidence" value="ECO:0007669"/>
    <property type="project" value="UniProtKB-ARBA"/>
</dbReference>
<dbReference type="CDD" id="cd07516">
    <property type="entry name" value="HAD_Pase"/>
    <property type="match status" value="1"/>
</dbReference>
<dbReference type="InterPro" id="IPR000150">
    <property type="entry name" value="Cof"/>
</dbReference>
<dbReference type="NCBIfam" id="TIGR01484">
    <property type="entry name" value="HAD-SF-IIB"/>
    <property type="match status" value="1"/>
</dbReference>
<evidence type="ECO:0000313" key="1">
    <source>
        <dbReference type="EMBL" id="KTQ96153.1"/>
    </source>
</evidence>
<dbReference type="GO" id="GO:0005829">
    <property type="term" value="C:cytosol"/>
    <property type="evidence" value="ECO:0007669"/>
    <property type="project" value="TreeGrafter"/>
</dbReference>
<dbReference type="PANTHER" id="PTHR10000">
    <property type="entry name" value="PHOSPHOSERINE PHOSPHATASE"/>
    <property type="match status" value="1"/>
</dbReference>
<dbReference type="Gene3D" id="3.40.50.1000">
    <property type="entry name" value="HAD superfamily/HAD-like"/>
    <property type="match status" value="1"/>
</dbReference>
<accession>A0A175R9Z6</accession>
<dbReference type="InterPro" id="IPR036412">
    <property type="entry name" value="HAD-like_sf"/>
</dbReference>
<protein>
    <submittedName>
        <fullName evidence="1">Hydrolase Cof</fullName>
    </submittedName>
</protein>
<reference evidence="1 2" key="1">
    <citation type="journal article" date="2016" name="Front. Microbiol.">
        <title>Genomic Resource of Rice Seed Associated Bacteria.</title>
        <authorList>
            <person name="Midha S."/>
            <person name="Bansal K."/>
            <person name="Sharma S."/>
            <person name="Kumar N."/>
            <person name="Patil P.P."/>
            <person name="Chaudhry V."/>
            <person name="Patil P.B."/>
        </authorList>
    </citation>
    <scope>NUCLEOTIDE SEQUENCE [LARGE SCALE GENOMIC DNA]</scope>
    <source>
        <strain evidence="1 2">NS226</strain>
    </source>
</reference>
<dbReference type="Gene3D" id="3.30.1240.10">
    <property type="match status" value="1"/>
</dbReference>
<keyword evidence="1" id="KW-0378">Hydrolase</keyword>